<dbReference type="Proteomes" id="UP001299608">
    <property type="component" value="Unassembled WGS sequence"/>
</dbReference>
<dbReference type="GO" id="GO:0003700">
    <property type="term" value="F:DNA-binding transcription factor activity"/>
    <property type="evidence" value="ECO:0007669"/>
    <property type="project" value="InterPro"/>
</dbReference>
<evidence type="ECO:0000256" key="4">
    <source>
        <dbReference type="ARBA" id="ARBA00023163"/>
    </source>
</evidence>
<dbReference type="PANTHER" id="PTHR30126:SF40">
    <property type="entry name" value="HTH-TYPE TRANSCRIPTIONAL REGULATOR GLTR"/>
    <property type="match status" value="1"/>
</dbReference>
<protein>
    <submittedName>
        <fullName evidence="6">LysR family transcriptional regulator</fullName>
    </submittedName>
</protein>
<gene>
    <name evidence="7" type="ORF">G5B36_28050</name>
    <name evidence="6" type="ORF">L0N08_19525</name>
</gene>
<dbReference type="Gene3D" id="3.40.190.290">
    <property type="match status" value="1"/>
</dbReference>
<dbReference type="SUPFAM" id="SSF46785">
    <property type="entry name" value="Winged helix' DNA-binding domain"/>
    <property type="match status" value="1"/>
</dbReference>
<dbReference type="SUPFAM" id="SSF53850">
    <property type="entry name" value="Periplasmic binding protein-like II"/>
    <property type="match status" value="1"/>
</dbReference>
<evidence type="ECO:0000313" key="9">
    <source>
        <dbReference type="Proteomes" id="UP001299608"/>
    </source>
</evidence>
<dbReference type="InterPro" id="IPR036388">
    <property type="entry name" value="WH-like_DNA-bd_sf"/>
</dbReference>
<dbReference type="PANTHER" id="PTHR30126">
    <property type="entry name" value="HTH-TYPE TRANSCRIPTIONAL REGULATOR"/>
    <property type="match status" value="1"/>
</dbReference>
<reference evidence="7 8" key="1">
    <citation type="journal article" date="2020" name="Cell Host Microbe">
        <title>Functional and Genomic Variation between Human-Derived Isolates of Lachnospiraceae Reveals Inter- and Intra-Species Diversity.</title>
        <authorList>
            <person name="Sorbara M.T."/>
            <person name="Littmann E.R."/>
            <person name="Fontana E."/>
            <person name="Moody T.U."/>
            <person name="Kohout C.E."/>
            <person name="Gjonbalaj M."/>
            <person name="Eaton V."/>
            <person name="Seok R."/>
            <person name="Leiner I.M."/>
            <person name="Pamer E.G."/>
        </authorList>
    </citation>
    <scope>NUCLEOTIDE SEQUENCE [LARGE SCALE GENOMIC DNA]</scope>
    <source>
        <strain evidence="7 8">MSK.1.17</strain>
    </source>
</reference>
<evidence type="ECO:0000313" key="7">
    <source>
        <dbReference type="EMBL" id="NSJ52504.1"/>
    </source>
</evidence>
<dbReference type="GO" id="GO:0000976">
    <property type="term" value="F:transcription cis-regulatory region binding"/>
    <property type="evidence" value="ECO:0007669"/>
    <property type="project" value="TreeGrafter"/>
</dbReference>
<evidence type="ECO:0000313" key="8">
    <source>
        <dbReference type="Proteomes" id="UP000669239"/>
    </source>
</evidence>
<dbReference type="Proteomes" id="UP000669239">
    <property type="component" value="Unassembled WGS sequence"/>
</dbReference>
<evidence type="ECO:0000313" key="6">
    <source>
        <dbReference type="EMBL" id="MCG4747623.1"/>
    </source>
</evidence>
<dbReference type="RefSeq" id="WP_117559228.1">
    <property type="nucleotide sequence ID" value="NZ_BAABZL010000001.1"/>
</dbReference>
<accession>A0AAW5C696</accession>
<keyword evidence="2" id="KW-0805">Transcription regulation</keyword>
<proteinExistence type="inferred from homology"/>
<dbReference type="InterPro" id="IPR000847">
    <property type="entry name" value="LysR_HTH_N"/>
</dbReference>
<comment type="similarity">
    <text evidence="1">Belongs to the LysR transcriptional regulatory family.</text>
</comment>
<evidence type="ECO:0000259" key="5">
    <source>
        <dbReference type="PROSITE" id="PS50931"/>
    </source>
</evidence>
<keyword evidence="3" id="KW-0238">DNA-binding</keyword>
<dbReference type="PRINTS" id="PR00039">
    <property type="entry name" value="HTHLYSR"/>
</dbReference>
<evidence type="ECO:0000256" key="3">
    <source>
        <dbReference type="ARBA" id="ARBA00023125"/>
    </source>
</evidence>
<dbReference type="CDD" id="cd05466">
    <property type="entry name" value="PBP2_LTTR_substrate"/>
    <property type="match status" value="1"/>
</dbReference>
<dbReference type="Pfam" id="PF03466">
    <property type="entry name" value="LysR_substrate"/>
    <property type="match status" value="1"/>
</dbReference>
<dbReference type="FunFam" id="1.10.10.10:FF:000001">
    <property type="entry name" value="LysR family transcriptional regulator"/>
    <property type="match status" value="1"/>
</dbReference>
<comment type="caution">
    <text evidence="6">The sequence shown here is derived from an EMBL/GenBank/DDBJ whole genome shotgun (WGS) entry which is preliminary data.</text>
</comment>
<dbReference type="Gene3D" id="1.10.10.10">
    <property type="entry name" value="Winged helix-like DNA-binding domain superfamily/Winged helix DNA-binding domain"/>
    <property type="match status" value="1"/>
</dbReference>
<dbReference type="EMBL" id="JAAITT010000077">
    <property type="protein sequence ID" value="NSJ52504.1"/>
    <property type="molecule type" value="Genomic_DNA"/>
</dbReference>
<dbReference type="EMBL" id="JAKNGE010000026">
    <property type="protein sequence ID" value="MCG4747623.1"/>
    <property type="molecule type" value="Genomic_DNA"/>
</dbReference>
<name>A0AAW5C696_9FIRM</name>
<keyword evidence="8" id="KW-1185">Reference proteome</keyword>
<dbReference type="InterPro" id="IPR036390">
    <property type="entry name" value="WH_DNA-bd_sf"/>
</dbReference>
<dbReference type="InterPro" id="IPR005119">
    <property type="entry name" value="LysR_subst-bd"/>
</dbReference>
<keyword evidence="4" id="KW-0804">Transcription</keyword>
<feature type="domain" description="HTH lysR-type" evidence="5">
    <location>
        <begin position="1"/>
        <end position="58"/>
    </location>
</feature>
<sequence length="299" mass="33945">MELREIATFLQVAQLKSFSKAAKQLGYSQAAVTIQVKQLEKELNVHLFDRIGKQTTLTHQGAVFFEHAAAIMRDLECARDAVTEATELTGSLCLGTIESICASIFPPLLKEYHRLYPRVNVSIITDSPGTLLDMMNSNAIDIVYFLDKRMYDDKWIKVLEEPEDIVFVSSVNHPFSGRKDLDLSQVIGQPFILTEKNASYRFILEQYLAAQDMTIRPFLEIGNTEFIINLLRANMGVSFLPRFTILSDIESGCLAALNVKDFHMQTWRQIVYHKDKWVTREMNAFIELAGTFLPPAPGM</sequence>
<evidence type="ECO:0000256" key="2">
    <source>
        <dbReference type="ARBA" id="ARBA00023015"/>
    </source>
</evidence>
<dbReference type="Pfam" id="PF00126">
    <property type="entry name" value="HTH_1"/>
    <property type="match status" value="1"/>
</dbReference>
<evidence type="ECO:0000256" key="1">
    <source>
        <dbReference type="ARBA" id="ARBA00009437"/>
    </source>
</evidence>
<dbReference type="PROSITE" id="PS50931">
    <property type="entry name" value="HTH_LYSR"/>
    <property type="match status" value="1"/>
</dbReference>
<reference evidence="7" key="2">
    <citation type="submission" date="2020-02" db="EMBL/GenBank/DDBJ databases">
        <authorList>
            <person name="Littmann E."/>
            <person name="Sorbara M."/>
        </authorList>
    </citation>
    <scope>NUCLEOTIDE SEQUENCE</scope>
    <source>
        <strain evidence="7">MSK.1.17</strain>
    </source>
</reference>
<organism evidence="6 9">
    <name type="scientific">Enterocloster aldenensis</name>
    <dbReference type="NCBI Taxonomy" id="358742"/>
    <lineage>
        <taxon>Bacteria</taxon>
        <taxon>Bacillati</taxon>
        <taxon>Bacillota</taxon>
        <taxon>Clostridia</taxon>
        <taxon>Lachnospirales</taxon>
        <taxon>Lachnospiraceae</taxon>
        <taxon>Enterocloster</taxon>
    </lineage>
</organism>
<dbReference type="GeneID" id="97207163"/>
<dbReference type="AlphaFoldDB" id="A0AAW5C696"/>
<reference evidence="6" key="3">
    <citation type="submission" date="2022-01" db="EMBL/GenBank/DDBJ databases">
        <title>Collection of gut derived symbiotic bacterial strains cultured from healthy donors.</title>
        <authorList>
            <person name="Lin H."/>
            <person name="Kohout C."/>
            <person name="Waligurski E."/>
            <person name="Pamer E.G."/>
        </authorList>
    </citation>
    <scope>NUCLEOTIDE SEQUENCE</scope>
    <source>
        <strain evidence="6">DFI.6.55</strain>
    </source>
</reference>